<name>A0A1H6K937_RUMFL</name>
<sequence length="152" mass="17380">MKKFLIAFIILAVAGGVGWFFLLRPETISQETLTHDFEAHRQAYEDIAYYLAKKDITTEIKDIPMAGKQYDGVMYEDTDEYRAFMEAIYVIMEEDHDAIISDGETVEFVYHSTGGKFRKLYGSVIYNGEEQVKGKVTVPLTTDGWHLYIAQG</sequence>
<dbReference type="RefSeq" id="WP_074717307.1">
    <property type="nucleotide sequence ID" value="NZ_FNWV01000007.1"/>
</dbReference>
<evidence type="ECO:0000313" key="2">
    <source>
        <dbReference type="Proteomes" id="UP000183190"/>
    </source>
</evidence>
<organism evidence="1 2">
    <name type="scientific">Ruminococcus flavefaciens</name>
    <dbReference type="NCBI Taxonomy" id="1265"/>
    <lineage>
        <taxon>Bacteria</taxon>
        <taxon>Bacillati</taxon>
        <taxon>Bacillota</taxon>
        <taxon>Clostridia</taxon>
        <taxon>Eubacteriales</taxon>
        <taxon>Oscillospiraceae</taxon>
        <taxon>Ruminococcus</taxon>
    </lineage>
</organism>
<dbReference type="Proteomes" id="UP000183190">
    <property type="component" value="Unassembled WGS sequence"/>
</dbReference>
<gene>
    <name evidence="1" type="ORF">SAMN02910265_02191</name>
</gene>
<reference evidence="1 2" key="1">
    <citation type="submission" date="2016-10" db="EMBL/GenBank/DDBJ databases">
        <authorList>
            <person name="de Groot N.N."/>
        </authorList>
    </citation>
    <scope>NUCLEOTIDE SEQUENCE [LARGE SCALE GENOMIC DNA]</scope>
    <source>
        <strain evidence="1 2">YAD2003</strain>
    </source>
</reference>
<dbReference type="EMBL" id="FNWV01000007">
    <property type="protein sequence ID" value="SEH69593.1"/>
    <property type="molecule type" value="Genomic_DNA"/>
</dbReference>
<proteinExistence type="predicted"/>
<accession>A0A1H6K937</accession>
<dbReference type="OrthoDB" id="1821168at2"/>
<dbReference type="AlphaFoldDB" id="A0A1H6K937"/>
<evidence type="ECO:0000313" key="1">
    <source>
        <dbReference type="EMBL" id="SEH69593.1"/>
    </source>
</evidence>
<protein>
    <submittedName>
        <fullName evidence="1">Uncharacterized protein</fullName>
    </submittedName>
</protein>